<protein>
    <submittedName>
        <fullName evidence="2">Uncharacterized protein</fullName>
    </submittedName>
</protein>
<sequence length="780" mass="84837">MRVIYVNMERRRNDGAGGGGGTADPREGPPTNGIVRHHSHLRKSGDPPTNSGQLILAGCLMPEAVRWKYGLAANCWPTLSGMRQLEACDGWMSLRCRACSAPHALQLALQLAQHAPHTLAPQLAPGAPAPHAPHRLQLPLQLAPHALQLALQLAQHAPQTLAPQLALRAPAPHAPHRLQLPLQLAPHALQLALQSLAPHIPECQFVGERGGGKQIVTTTFIFYDRVLCYNMKMGLMVEDLPSATPSESPTARDPEESLRVLQNQCITRRAKEVFVVHRESSGNTFASISNAKRHEDSNSPFTTVCKTCPCDDCRAVHANKRGLNAHSRNFNAITAEDSPSVTPVATSTARNAGDSLLTSRHHERSRCSNSLNRHSMKCKGNVCRPSTTLYVALDYANQIQAALTSTVEQQTISLRTDRNETSNLGLQPTLTIRITSSGTDPPCPALCGQLTTSASGSHRCHCQDDYTGGDQQARERNLQVPWQQATVTLTLNLYFVYKTIMGTIEKIHLPHLQQQEPCQQATMTLTFDDENRTSARGLGISANADQTELGSGRGTSGPGGVEGREGMNQGRLLTSMPEGTQNCEGAHAGVAGFGGSPVFKKKLFLQDCTGHYDAERRHHDFGSRREPFGRVSPFNILLHLVRRCTASQARYYNYGYVDDGLVFPNLGADPGRATRRGEFSPGNGRRRDVSVEYWLAPRPHPIIMLQSVLLLAGIFAAAESALTLGWDHAFPSSGSGWSVSRLAGKPSPAHAFMFGRAGRMLFGTLGQRMEDFSHSNTCGT</sequence>
<evidence type="ECO:0000313" key="2">
    <source>
        <dbReference type="EMBL" id="KAJ8871767.1"/>
    </source>
</evidence>
<evidence type="ECO:0000256" key="1">
    <source>
        <dbReference type="SAM" id="MobiDB-lite"/>
    </source>
</evidence>
<evidence type="ECO:0000313" key="3">
    <source>
        <dbReference type="Proteomes" id="UP001159363"/>
    </source>
</evidence>
<gene>
    <name evidence="2" type="ORF">PR048_028107</name>
</gene>
<feature type="compositionally biased region" description="Gly residues" evidence="1">
    <location>
        <begin position="551"/>
        <end position="561"/>
    </location>
</feature>
<reference evidence="2 3" key="1">
    <citation type="submission" date="2023-02" db="EMBL/GenBank/DDBJ databases">
        <title>LHISI_Scaffold_Assembly.</title>
        <authorList>
            <person name="Stuart O.P."/>
            <person name="Cleave R."/>
            <person name="Magrath M.J.L."/>
            <person name="Mikheyev A.S."/>
        </authorList>
    </citation>
    <scope>NUCLEOTIDE SEQUENCE [LARGE SCALE GENOMIC DNA]</scope>
    <source>
        <strain evidence="2">Daus_M_001</strain>
        <tissue evidence="2">Leg muscle</tissue>
    </source>
</reference>
<feature type="region of interest" description="Disordered" evidence="1">
    <location>
        <begin position="541"/>
        <end position="563"/>
    </location>
</feature>
<keyword evidence="3" id="KW-1185">Reference proteome</keyword>
<feature type="region of interest" description="Disordered" evidence="1">
    <location>
        <begin position="11"/>
        <end position="33"/>
    </location>
</feature>
<proteinExistence type="predicted"/>
<dbReference type="Proteomes" id="UP001159363">
    <property type="component" value="Chromosome 11"/>
</dbReference>
<accession>A0ABQ9GID6</accession>
<organism evidence="2 3">
    <name type="scientific">Dryococelus australis</name>
    <dbReference type="NCBI Taxonomy" id="614101"/>
    <lineage>
        <taxon>Eukaryota</taxon>
        <taxon>Metazoa</taxon>
        <taxon>Ecdysozoa</taxon>
        <taxon>Arthropoda</taxon>
        <taxon>Hexapoda</taxon>
        <taxon>Insecta</taxon>
        <taxon>Pterygota</taxon>
        <taxon>Neoptera</taxon>
        <taxon>Polyneoptera</taxon>
        <taxon>Phasmatodea</taxon>
        <taxon>Verophasmatodea</taxon>
        <taxon>Anareolatae</taxon>
        <taxon>Phasmatidae</taxon>
        <taxon>Eurycanthinae</taxon>
        <taxon>Dryococelus</taxon>
    </lineage>
</organism>
<dbReference type="EMBL" id="JARBHB010000012">
    <property type="protein sequence ID" value="KAJ8871767.1"/>
    <property type="molecule type" value="Genomic_DNA"/>
</dbReference>
<name>A0ABQ9GID6_9NEOP</name>
<comment type="caution">
    <text evidence="2">The sequence shown here is derived from an EMBL/GenBank/DDBJ whole genome shotgun (WGS) entry which is preliminary data.</text>
</comment>